<dbReference type="EMBL" id="JAINUG010000002">
    <property type="protein sequence ID" value="KAJ8418477.1"/>
    <property type="molecule type" value="Genomic_DNA"/>
</dbReference>
<evidence type="ECO:0000256" key="1">
    <source>
        <dbReference type="SAM" id="MobiDB-lite"/>
    </source>
</evidence>
<organism evidence="2 3">
    <name type="scientific">Aldrovandia affinis</name>
    <dbReference type="NCBI Taxonomy" id="143900"/>
    <lineage>
        <taxon>Eukaryota</taxon>
        <taxon>Metazoa</taxon>
        <taxon>Chordata</taxon>
        <taxon>Craniata</taxon>
        <taxon>Vertebrata</taxon>
        <taxon>Euteleostomi</taxon>
        <taxon>Actinopterygii</taxon>
        <taxon>Neopterygii</taxon>
        <taxon>Teleostei</taxon>
        <taxon>Notacanthiformes</taxon>
        <taxon>Halosauridae</taxon>
        <taxon>Aldrovandia</taxon>
    </lineage>
</organism>
<name>A0AAD7TD60_9TELE</name>
<reference evidence="2" key="1">
    <citation type="journal article" date="2023" name="Science">
        <title>Genome structures resolve the early diversification of teleost fishes.</title>
        <authorList>
            <person name="Parey E."/>
            <person name="Louis A."/>
            <person name="Montfort J."/>
            <person name="Bouchez O."/>
            <person name="Roques C."/>
            <person name="Iampietro C."/>
            <person name="Lluch J."/>
            <person name="Castinel A."/>
            <person name="Donnadieu C."/>
            <person name="Desvignes T."/>
            <person name="Floi Bucao C."/>
            <person name="Jouanno E."/>
            <person name="Wen M."/>
            <person name="Mejri S."/>
            <person name="Dirks R."/>
            <person name="Jansen H."/>
            <person name="Henkel C."/>
            <person name="Chen W.J."/>
            <person name="Zahm M."/>
            <person name="Cabau C."/>
            <person name="Klopp C."/>
            <person name="Thompson A.W."/>
            <person name="Robinson-Rechavi M."/>
            <person name="Braasch I."/>
            <person name="Lecointre G."/>
            <person name="Bobe J."/>
            <person name="Postlethwait J.H."/>
            <person name="Berthelot C."/>
            <person name="Roest Crollius H."/>
            <person name="Guiguen Y."/>
        </authorList>
    </citation>
    <scope>NUCLEOTIDE SEQUENCE</scope>
    <source>
        <strain evidence="2">NC1722</strain>
    </source>
</reference>
<comment type="caution">
    <text evidence="2">The sequence shown here is derived from an EMBL/GenBank/DDBJ whole genome shotgun (WGS) entry which is preliminary data.</text>
</comment>
<keyword evidence="3" id="KW-1185">Reference proteome</keyword>
<dbReference type="AlphaFoldDB" id="A0AAD7TD60"/>
<evidence type="ECO:0000313" key="2">
    <source>
        <dbReference type="EMBL" id="KAJ8418477.1"/>
    </source>
</evidence>
<accession>A0AAD7TD60</accession>
<feature type="compositionally biased region" description="Basic and acidic residues" evidence="1">
    <location>
        <begin position="157"/>
        <end position="174"/>
    </location>
</feature>
<gene>
    <name evidence="2" type="ORF">AAFF_G00141860</name>
</gene>
<feature type="region of interest" description="Disordered" evidence="1">
    <location>
        <begin position="153"/>
        <end position="174"/>
    </location>
</feature>
<protein>
    <submittedName>
        <fullName evidence="2">Uncharacterized protein</fullName>
    </submittedName>
</protein>
<evidence type="ECO:0000313" key="3">
    <source>
        <dbReference type="Proteomes" id="UP001221898"/>
    </source>
</evidence>
<proteinExistence type="predicted"/>
<dbReference type="Proteomes" id="UP001221898">
    <property type="component" value="Unassembled WGS sequence"/>
</dbReference>
<sequence>MNRVDLPELRVPIQASLHLRPLVQHGRLPPSPGHSPASGFPPRNSRTWIWLAPAPVIGRFISAPPPQGNPPLSRSEARGSAYNAPLTHPIPLLDLCLHLAGVLLFLSPHLRLPDSSLPQVRSRAKRFGFPPRCSLIHLLSACAFTSRGTIAGRAAPGRRDLHPRPLRLGKETRL</sequence>